<evidence type="ECO:0000256" key="1">
    <source>
        <dbReference type="SAM" id="Coils"/>
    </source>
</evidence>
<dbReference type="Proteomes" id="UP000229176">
    <property type="component" value="Unassembled WGS sequence"/>
</dbReference>
<dbReference type="EMBL" id="PCTI01000035">
    <property type="protein sequence ID" value="PIP68918.1"/>
    <property type="molecule type" value="Genomic_DNA"/>
</dbReference>
<name>A0A2H0CHS1_9BACT</name>
<reference evidence="2 3" key="1">
    <citation type="submission" date="2017-09" db="EMBL/GenBank/DDBJ databases">
        <title>Depth-based differentiation of microbial function through sediment-hosted aquifers and enrichment of novel symbionts in the deep terrestrial subsurface.</title>
        <authorList>
            <person name="Probst A.J."/>
            <person name="Ladd B."/>
            <person name="Jarett J.K."/>
            <person name="Geller-Mcgrath D.E."/>
            <person name="Sieber C.M."/>
            <person name="Emerson J.B."/>
            <person name="Anantharaman K."/>
            <person name="Thomas B.C."/>
            <person name="Malmstrom R."/>
            <person name="Stieglmeier M."/>
            <person name="Klingl A."/>
            <person name="Woyke T."/>
            <person name="Ryan C.M."/>
            <person name="Banfield J.F."/>
        </authorList>
    </citation>
    <scope>NUCLEOTIDE SEQUENCE [LARGE SCALE GENOMIC DNA]</scope>
    <source>
        <strain evidence="2">CG22_combo_CG10-13_8_21_14_all_32_8</strain>
    </source>
</reference>
<dbReference type="AlphaFoldDB" id="A0A2H0CHS1"/>
<comment type="caution">
    <text evidence="2">The sequence shown here is derived from an EMBL/GenBank/DDBJ whole genome shotgun (WGS) entry which is preliminary data.</text>
</comment>
<accession>A0A2H0CHS1</accession>
<evidence type="ECO:0000313" key="3">
    <source>
        <dbReference type="Proteomes" id="UP000229176"/>
    </source>
</evidence>
<proteinExistence type="predicted"/>
<evidence type="ECO:0000313" key="2">
    <source>
        <dbReference type="EMBL" id="PIP68918.1"/>
    </source>
</evidence>
<gene>
    <name evidence="2" type="ORF">COW91_02180</name>
</gene>
<sequence length="294" mass="34103">MDKFFTLDFGEKVGNKIDKERLIREAYPRAEALLKKYSIKEESFRNIYGSMVDEDKKEVLGMKQSFSKDMDEKSLENNKLSEIFNAIALEQFEKNNWMGEEAFTTGTSEYDKLKTGISNITEFHDEKGVSYMAMAVKVTFSSSLNKKLLKIKDNIKSGELSKIKYFESELHRGELKKVPSVIVGCEKDMLLDVVELWLQKNNKALEKHPLQFLILDQIEEEIKFFKKEASFSSNRELIKVYENIEKRIDGILQQKKTIREELESPKEGDSLSFKENHDNVMSSLKVELESIFGD</sequence>
<organism evidence="2 3">
    <name type="scientific">Candidatus Nomurabacteria bacterium CG22_combo_CG10-13_8_21_14_all_32_8</name>
    <dbReference type="NCBI Taxonomy" id="1974732"/>
    <lineage>
        <taxon>Bacteria</taxon>
        <taxon>Candidatus Nomuraibacteriota</taxon>
    </lineage>
</organism>
<keyword evidence="1" id="KW-0175">Coiled coil</keyword>
<protein>
    <submittedName>
        <fullName evidence="2">Uncharacterized protein</fullName>
    </submittedName>
</protein>
<feature type="coiled-coil region" evidence="1">
    <location>
        <begin position="215"/>
        <end position="261"/>
    </location>
</feature>